<comment type="caution">
    <text evidence="2">The sequence shown here is derived from an EMBL/GenBank/DDBJ whole genome shotgun (WGS) entry which is preliminary data.</text>
</comment>
<name>A0A5A7R7G3_STRAF</name>
<protein>
    <recommendedName>
        <fullName evidence="1">KIB1-4 beta-propeller domain-containing protein</fullName>
    </recommendedName>
</protein>
<dbReference type="OrthoDB" id="1523976at2759"/>
<evidence type="ECO:0000313" key="2">
    <source>
        <dbReference type="EMBL" id="GER53382.1"/>
    </source>
</evidence>
<dbReference type="Proteomes" id="UP000325081">
    <property type="component" value="Unassembled WGS sequence"/>
</dbReference>
<keyword evidence="3" id="KW-1185">Reference proteome</keyword>
<evidence type="ECO:0000313" key="3">
    <source>
        <dbReference type="Proteomes" id="UP000325081"/>
    </source>
</evidence>
<feature type="domain" description="KIB1-4 beta-propeller" evidence="1">
    <location>
        <begin position="159"/>
        <end position="373"/>
    </location>
</feature>
<dbReference type="EMBL" id="BKCP01010515">
    <property type="protein sequence ID" value="GER53382.1"/>
    <property type="molecule type" value="Genomic_DNA"/>
</dbReference>
<accession>A0A5A7R7G3</accession>
<evidence type="ECO:0000259" key="1">
    <source>
        <dbReference type="Pfam" id="PF03478"/>
    </source>
</evidence>
<dbReference type="InterPro" id="IPR005174">
    <property type="entry name" value="KIB1-4_b-propeller"/>
</dbReference>
<dbReference type="InterPro" id="IPR050942">
    <property type="entry name" value="F-box_BR-signaling"/>
</dbReference>
<organism evidence="2 3">
    <name type="scientific">Striga asiatica</name>
    <name type="common">Asiatic witchweed</name>
    <name type="synonym">Buchnera asiatica</name>
    <dbReference type="NCBI Taxonomy" id="4170"/>
    <lineage>
        <taxon>Eukaryota</taxon>
        <taxon>Viridiplantae</taxon>
        <taxon>Streptophyta</taxon>
        <taxon>Embryophyta</taxon>
        <taxon>Tracheophyta</taxon>
        <taxon>Spermatophyta</taxon>
        <taxon>Magnoliopsida</taxon>
        <taxon>eudicotyledons</taxon>
        <taxon>Gunneridae</taxon>
        <taxon>Pentapetalae</taxon>
        <taxon>asterids</taxon>
        <taxon>lamiids</taxon>
        <taxon>Lamiales</taxon>
        <taxon>Orobanchaceae</taxon>
        <taxon>Buchnereae</taxon>
        <taxon>Striga</taxon>
    </lineage>
</organism>
<gene>
    <name evidence="2" type="ORF">STAS_30895</name>
</gene>
<dbReference type="PANTHER" id="PTHR44259">
    <property type="entry name" value="OS07G0183000 PROTEIN-RELATED"/>
    <property type="match status" value="1"/>
</dbReference>
<dbReference type="AlphaFoldDB" id="A0A5A7R7G3"/>
<dbReference type="PANTHER" id="PTHR44259:SF37">
    <property type="entry name" value="DUF1618 DOMAIN-CONTAINING PROTEIN"/>
    <property type="match status" value="1"/>
</dbReference>
<dbReference type="Pfam" id="PF03478">
    <property type="entry name" value="Beta-prop_KIB1-4"/>
    <property type="match status" value="1"/>
</dbReference>
<proteinExistence type="predicted"/>
<reference evidence="3" key="1">
    <citation type="journal article" date="2019" name="Curr. Biol.">
        <title>Genome Sequence of Striga asiatica Provides Insight into the Evolution of Plant Parasitism.</title>
        <authorList>
            <person name="Yoshida S."/>
            <person name="Kim S."/>
            <person name="Wafula E.K."/>
            <person name="Tanskanen J."/>
            <person name="Kim Y.M."/>
            <person name="Honaas L."/>
            <person name="Yang Z."/>
            <person name="Spallek T."/>
            <person name="Conn C.E."/>
            <person name="Ichihashi Y."/>
            <person name="Cheong K."/>
            <person name="Cui S."/>
            <person name="Der J.P."/>
            <person name="Gundlach H."/>
            <person name="Jiao Y."/>
            <person name="Hori C."/>
            <person name="Ishida J.K."/>
            <person name="Kasahara H."/>
            <person name="Kiba T."/>
            <person name="Kim M.S."/>
            <person name="Koo N."/>
            <person name="Laohavisit A."/>
            <person name="Lee Y.H."/>
            <person name="Lumba S."/>
            <person name="McCourt P."/>
            <person name="Mortimer J.C."/>
            <person name="Mutuku J.M."/>
            <person name="Nomura T."/>
            <person name="Sasaki-Sekimoto Y."/>
            <person name="Seto Y."/>
            <person name="Wang Y."/>
            <person name="Wakatake T."/>
            <person name="Sakakibara H."/>
            <person name="Demura T."/>
            <person name="Yamaguchi S."/>
            <person name="Yoneyama K."/>
            <person name="Manabe R.I."/>
            <person name="Nelson D.C."/>
            <person name="Schulman A.H."/>
            <person name="Timko M.P."/>
            <person name="dePamphilis C.W."/>
            <person name="Choi D."/>
            <person name="Shirasu K."/>
        </authorList>
    </citation>
    <scope>NUCLEOTIDE SEQUENCE [LARGE SCALE GENOMIC DNA]</scope>
    <source>
        <strain evidence="3">cv. UVA1</strain>
    </source>
</reference>
<sequence>MASTAFSSTMTTAQSSALICRKTMKHASTLLRFPSSLLSVRSYNSLLRFTPTPLVRFPFLVQNDDGTLSSSSTSPWLMLPPVFGGNNKLDMFYQFYSLGLDRVLSVPKRSIPSYENDNLEIVGSSRGWLALFNKENYCDLFLSNPLTGRHVKLPSLDSLLAFCCPGHTNPVWTRIGDPSTSFQFDSITYSSRQKLFFCAKGPSGRTDHIEAWDLCDPLSPKMVPLPPVTVDKHNYPVASHSELESKLKHLCGYDAVFLVLPEHTEELFQVRQYVLHRMGPDGSFADDVYYEGNSDSDESPHKTVGFDVHKYDPKTGKKVYMDRTLGGLALFVGPQEGFALSADEYQGLKPNSIYYTDMYYLDRYGGHDIGIFNYENETFSPCYYPCDLKSMMTKIVPNPIWFRPSPCAFI</sequence>